<protein>
    <submittedName>
        <fullName evidence="2">Uncharacterized protein</fullName>
    </submittedName>
</protein>
<feature type="compositionally biased region" description="Basic and acidic residues" evidence="1">
    <location>
        <begin position="16"/>
        <end position="37"/>
    </location>
</feature>
<gene>
    <name evidence="2" type="primary">RvY_01662-1</name>
    <name evidence="2" type="synonym">RvY_01662.1</name>
    <name evidence="2" type="ORF">RvY_01662</name>
</gene>
<feature type="compositionally biased region" description="Polar residues" evidence="1">
    <location>
        <begin position="96"/>
        <end position="122"/>
    </location>
</feature>
<feature type="compositionally biased region" description="Polar residues" evidence="1">
    <location>
        <begin position="219"/>
        <end position="236"/>
    </location>
</feature>
<dbReference type="EMBL" id="BDGG01000001">
    <property type="protein sequence ID" value="GAU89067.1"/>
    <property type="molecule type" value="Genomic_DNA"/>
</dbReference>
<feature type="compositionally biased region" description="Basic and acidic residues" evidence="1">
    <location>
        <begin position="68"/>
        <end position="77"/>
    </location>
</feature>
<evidence type="ECO:0000256" key="1">
    <source>
        <dbReference type="SAM" id="MobiDB-lite"/>
    </source>
</evidence>
<dbReference type="AlphaFoldDB" id="A0A1D1UP61"/>
<feature type="region of interest" description="Disordered" evidence="1">
    <location>
        <begin position="358"/>
        <end position="379"/>
    </location>
</feature>
<name>A0A1D1UP61_RAMVA</name>
<dbReference type="Proteomes" id="UP000186922">
    <property type="component" value="Unassembled WGS sequence"/>
</dbReference>
<feature type="region of interest" description="Disordered" evidence="1">
    <location>
        <begin position="564"/>
        <end position="591"/>
    </location>
</feature>
<feature type="region of interest" description="Disordered" evidence="1">
    <location>
        <begin position="646"/>
        <end position="672"/>
    </location>
</feature>
<feature type="region of interest" description="Disordered" evidence="1">
    <location>
        <begin position="507"/>
        <end position="541"/>
    </location>
</feature>
<organism evidence="2 3">
    <name type="scientific">Ramazzottius varieornatus</name>
    <name type="common">Water bear</name>
    <name type="synonym">Tardigrade</name>
    <dbReference type="NCBI Taxonomy" id="947166"/>
    <lineage>
        <taxon>Eukaryota</taxon>
        <taxon>Metazoa</taxon>
        <taxon>Ecdysozoa</taxon>
        <taxon>Tardigrada</taxon>
        <taxon>Eutardigrada</taxon>
        <taxon>Parachela</taxon>
        <taxon>Hypsibioidea</taxon>
        <taxon>Ramazzottiidae</taxon>
        <taxon>Ramazzottius</taxon>
    </lineage>
</organism>
<evidence type="ECO:0000313" key="3">
    <source>
        <dbReference type="Proteomes" id="UP000186922"/>
    </source>
</evidence>
<accession>A0A1D1UP61</accession>
<feature type="compositionally biased region" description="Polar residues" evidence="1">
    <location>
        <begin position="304"/>
        <end position="313"/>
    </location>
</feature>
<feature type="compositionally biased region" description="Polar residues" evidence="1">
    <location>
        <begin position="42"/>
        <end position="63"/>
    </location>
</feature>
<feature type="compositionally biased region" description="Polar residues" evidence="1">
    <location>
        <begin position="164"/>
        <end position="175"/>
    </location>
</feature>
<evidence type="ECO:0000313" key="2">
    <source>
        <dbReference type="EMBL" id="GAU89067.1"/>
    </source>
</evidence>
<feature type="compositionally biased region" description="Basic and acidic residues" evidence="1">
    <location>
        <begin position="135"/>
        <end position="151"/>
    </location>
</feature>
<feature type="compositionally biased region" description="Polar residues" evidence="1">
    <location>
        <begin position="188"/>
        <end position="210"/>
    </location>
</feature>
<comment type="caution">
    <text evidence="2">The sequence shown here is derived from an EMBL/GenBank/DDBJ whole genome shotgun (WGS) entry which is preliminary data.</text>
</comment>
<reference evidence="2 3" key="1">
    <citation type="journal article" date="2016" name="Nat. Commun.">
        <title>Extremotolerant tardigrade genome and improved radiotolerance of human cultured cells by tardigrade-unique protein.</title>
        <authorList>
            <person name="Hashimoto T."/>
            <person name="Horikawa D.D."/>
            <person name="Saito Y."/>
            <person name="Kuwahara H."/>
            <person name="Kozuka-Hata H."/>
            <person name="Shin-I T."/>
            <person name="Minakuchi Y."/>
            <person name="Ohishi K."/>
            <person name="Motoyama A."/>
            <person name="Aizu T."/>
            <person name="Enomoto A."/>
            <person name="Kondo K."/>
            <person name="Tanaka S."/>
            <person name="Hara Y."/>
            <person name="Koshikawa S."/>
            <person name="Sagara H."/>
            <person name="Miura T."/>
            <person name="Yokobori S."/>
            <person name="Miyagawa K."/>
            <person name="Suzuki Y."/>
            <person name="Kubo T."/>
            <person name="Oyama M."/>
            <person name="Kohara Y."/>
            <person name="Fujiyama A."/>
            <person name="Arakawa K."/>
            <person name="Katayama T."/>
            <person name="Toyoda A."/>
            <person name="Kunieda T."/>
        </authorList>
    </citation>
    <scope>NUCLEOTIDE SEQUENCE [LARGE SCALE GENOMIC DNA]</scope>
    <source>
        <strain evidence="2 3">YOKOZUNA-1</strain>
    </source>
</reference>
<sequence>MSDDDSARPFSGDSSGDERNWPPPAETRKAHSEEQERPSAPSYLSQDTPLNDIQQFWNKQKNSGGMDFHGHLEEVRQKRQSLMDLRNLADSPPLPSDNTDSNRQQFEPSSPSRHSEFQYRNQSPESSRSGSSESFTERHQRQDNQQNDRDQPQNNFNDQRQELQRNVNQQLQKSANEPAKNYDEPADRSSSNQDQPRNQTQKSGRSSSPVEESIKPAKPSSQPTQQANSRSPTSTTSLAEMDNHVEVEDQLQNVIDSSLHNLTWATKTLHKYRSLSQSKQQLATLSSIAPQEDAILSRSRSRQFENTNSQPYQPSGVYQWPAQRSVSPDCGSPAGRSYQPPVQTPPLWLHSGSNHLPSQAVPSSSMANHVSSSRPLSSSTCASQTMLSMKQLHEVYGTSEPASLVAKRSGRLTPDPVMLAAKNSLSFWSDSGSSVKSAEYETALSLSSHEDSSIVRANEMRARAALRMPSQATLPTIELSPQDRAHLHAQAKVSYLRLDDYYVSAEDNPDAGDVTLTRVRTPVPDHPTPSASPTHNHKTEAGRDLEDVHLASRNSLIFWDGAEARSADTQERPSSERSRRMSTESRSSKNEWLRQAMPVGQMGSSHHIAQASSKAQMSSSRYDDSFTTLLSPRSFASIAPVTSEGPFGEISSRSHTSLHRRQASESYSTNLSPEVKLSQKEKLIRLFWDQSVSPLGTISRLSQSAINSKLELLEIALRSMLGYENTVGARLQASDLSPETLSPAFMTDWSQLQQVWPRHQAPDLQKTKLLIIIPSSLISEIEAEKLQAALVQFEGIMEMSSNDMCILSAITNKN</sequence>
<proteinExistence type="predicted"/>
<feature type="compositionally biased region" description="Low complexity" evidence="1">
    <location>
        <begin position="123"/>
        <end position="134"/>
    </location>
</feature>
<dbReference type="OrthoDB" id="10691379at2759"/>
<feature type="region of interest" description="Disordered" evidence="1">
    <location>
        <begin position="296"/>
        <end position="345"/>
    </location>
</feature>
<feature type="region of interest" description="Disordered" evidence="1">
    <location>
        <begin position="1"/>
        <end position="236"/>
    </location>
</feature>
<keyword evidence="3" id="KW-1185">Reference proteome</keyword>